<sequence>MIPKLITVEWLTERGACHSQVVRFGAKWPDGAEPTEANLLRAVELGLDLSWLTHQLPGRLRSKYQRQGAPLFTEFHRQGARLWAEDDRQLALLRAEYERREAPLLARLIAQAAEGG</sequence>
<dbReference type="EMBL" id="LAZR01040991">
    <property type="protein sequence ID" value="KKL13118.1"/>
    <property type="molecule type" value="Genomic_DNA"/>
</dbReference>
<dbReference type="AlphaFoldDB" id="A0A0F9DM97"/>
<accession>A0A0F9DM97</accession>
<name>A0A0F9DM97_9ZZZZ</name>
<reference evidence="1" key="1">
    <citation type="journal article" date="2015" name="Nature">
        <title>Complex archaea that bridge the gap between prokaryotes and eukaryotes.</title>
        <authorList>
            <person name="Spang A."/>
            <person name="Saw J.H."/>
            <person name="Jorgensen S.L."/>
            <person name="Zaremba-Niedzwiedzka K."/>
            <person name="Martijn J."/>
            <person name="Lind A.E."/>
            <person name="van Eijk R."/>
            <person name="Schleper C."/>
            <person name="Guy L."/>
            <person name="Ettema T.J."/>
        </authorList>
    </citation>
    <scope>NUCLEOTIDE SEQUENCE</scope>
</reference>
<comment type="caution">
    <text evidence="1">The sequence shown here is derived from an EMBL/GenBank/DDBJ whole genome shotgun (WGS) entry which is preliminary data.</text>
</comment>
<gene>
    <name evidence="1" type="ORF">LCGC14_2528970</name>
</gene>
<protein>
    <submittedName>
        <fullName evidence="1">Uncharacterized protein</fullName>
    </submittedName>
</protein>
<proteinExistence type="predicted"/>
<organism evidence="1">
    <name type="scientific">marine sediment metagenome</name>
    <dbReference type="NCBI Taxonomy" id="412755"/>
    <lineage>
        <taxon>unclassified sequences</taxon>
        <taxon>metagenomes</taxon>
        <taxon>ecological metagenomes</taxon>
    </lineage>
</organism>
<evidence type="ECO:0000313" key="1">
    <source>
        <dbReference type="EMBL" id="KKL13118.1"/>
    </source>
</evidence>